<evidence type="ECO:0000313" key="2">
    <source>
        <dbReference type="Proteomes" id="UP000239001"/>
    </source>
</evidence>
<accession>A0A2T1LQQ0</accession>
<evidence type="ECO:0000313" key="1">
    <source>
        <dbReference type="EMBL" id="PSF28945.1"/>
    </source>
</evidence>
<reference evidence="1 2" key="2">
    <citation type="submission" date="2018-03" db="EMBL/GenBank/DDBJ databases">
        <authorList>
            <person name="Keele B.F."/>
        </authorList>
    </citation>
    <scope>NUCLEOTIDE SEQUENCE [LARGE SCALE GENOMIC DNA]</scope>
    <source>
        <strain evidence="1 2">CCALA 016</strain>
    </source>
</reference>
<protein>
    <submittedName>
        <fullName evidence="1">Uncharacterized protein</fullName>
    </submittedName>
</protein>
<dbReference type="Proteomes" id="UP000239001">
    <property type="component" value="Unassembled WGS sequence"/>
</dbReference>
<keyword evidence="2" id="KW-1185">Reference proteome</keyword>
<dbReference type="OrthoDB" id="7025931at2"/>
<comment type="caution">
    <text evidence="1">The sequence shown here is derived from an EMBL/GenBank/DDBJ whole genome shotgun (WGS) entry which is preliminary data.</text>
</comment>
<reference evidence="1 2" key="1">
    <citation type="submission" date="2018-03" db="EMBL/GenBank/DDBJ databases">
        <title>The ancient ancestry and fast evolution of plastids.</title>
        <authorList>
            <person name="Moore K.R."/>
            <person name="Magnabosco C."/>
            <person name="Momper L."/>
            <person name="Gold D.A."/>
            <person name="Bosak T."/>
            <person name="Fournier G.P."/>
        </authorList>
    </citation>
    <scope>NUCLEOTIDE SEQUENCE [LARGE SCALE GENOMIC DNA]</scope>
    <source>
        <strain evidence="1 2">CCALA 016</strain>
    </source>
</reference>
<dbReference type="EMBL" id="PXOH01000069">
    <property type="protein sequence ID" value="PSF28945.1"/>
    <property type="molecule type" value="Genomic_DNA"/>
</dbReference>
<dbReference type="AlphaFoldDB" id="A0A2T1LQQ0"/>
<name>A0A2T1LQQ0_9CHRO</name>
<sequence>MIINTDLLVNNLEIIQGLLSGKMVRYGSVIRWAKGTPKAGQIIKHLAESPGITSKLISLPVAPISTGVDIIGHGLTYHKLLGLDSQLIGVSHQLLGIEKTLGSVLGLTQIAAGASVLNLGVSIAGFAYMGYKLHRIQQSLGHLQHTMETGFNRVEVGLRHLDDKLTEGFTVILKDLNHLDNRLAHISGQLTYLYLLVQNSRKKQESLAKAISHLHQATLIKEIASLQAELDDRSRFSDESPREALKTASRARLFLGSEAMKVTPELDAELMLNSDVSIQGWAVAIATEANLLLKIGKHQEAKQLLANEIPKFQQIAERWTDKFINDDNYYLATVYRYDTPLFKEYITLERVDRISQISTRDRTLNSEQIREKKNLASVEFEMSYSQEKYNQAWVAQKIALAEYLDTLSELVARLDSLQHFAHLCQIKDVKSSTQLLPDSNTEPGLYLL</sequence>
<dbReference type="RefSeq" id="WP_106459531.1">
    <property type="nucleotide sequence ID" value="NZ_PXOH01000069.1"/>
</dbReference>
<organism evidence="1 2">
    <name type="scientific">Aphanothece hegewaldii CCALA 016</name>
    <dbReference type="NCBI Taxonomy" id="2107694"/>
    <lineage>
        <taxon>Bacteria</taxon>
        <taxon>Bacillati</taxon>
        <taxon>Cyanobacteriota</taxon>
        <taxon>Cyanophyceae</taxon>
        <taxon>Oscillatoriophycideae</taxon>
        <taxon>Chroococcales</taxon>
        <taxon>Aphanothecaceae</taxon>
        <taxon>Aphanothece</taxon>
    </lineage>
</organism>
<gene>
    <name evidence="1" type="ORF">C7H19_24535</name>
</gene>
<proteinExistence type="predicted"/>